<proteinExistence type="predicted"/>
<dbReference type="PANTHER" id="PTHR45527:SF1">
    <property type="entry name" value="FATTY ACID SYNTHASE"/>
    <property type="match status" value="1"/>
</dbReference>
<keyword evidence="5" id="KW-1185">Reference proteome</keyword>
<dbReference type="RefSeq" id="WP_139160527.1">
    <property type="nucleotide sequence ID" value="NZ_FMZC01000032.1"/>
</dbReference>
<dbReference type="GO" id="GO:0005737">
    <property type="term" value="C:cytoplasm"/>
    <property type="evidence" value="ECO:0007669"/>
    <property type="project" value="TreeGrafter"/>
</dbReference>
<dbReference type="STRING" id="187868.SAMN05192589_1323"/>
<evidence type="ECO:0000256" key="2">
    <source>
        <dbReference type="ARBA" id="ARBA00022553"/>
    </source>
</evidence>
<gene>
    <name evidence="4" type="ORF">SAMN05192589_1323</name>
</gene>
<dbReference type="PANTHER" id="PTHR45527">
    <property type="entry name" value="NONRIBOSOMAL PEPTIDE SYNTHETASE"/>
    <property type="match status" value="1"/>
</dbReference>
<evidence type="ECO:0000313" key="4">
    <source>
        <dbReference type="EMBL" id="SDE76096.1"/>
    </source>
</evidence>
<dbReference type="GO" id="GO:0044550">
    <property type="term" value="P:secondary metabolite biosynthetic process"/>
    <property type="evidence" value="ECO:0007669"/>
    <property type="project" value="TreeGrafter"/>
</dbReference>
<dbReference type="AlphaFoldDB" id="A0A1G7FJL0"/>
<evidence type="ECO:0000256" key="1">
    <source>
        <dbReference type="ARBA" id="ARBA00022450"/>
    </source>
</evidence>
<dbReference type="FunFam" id="1.10.1200.10:FF:000016">
    <property type="entry name" value="Non-ribosomal peptide synthase"/>
    <property type="match status" value="1"/>
</dbReference>
<feature type="non-terminal residue" evidence="4">
    <location>
        <position position="1"/>
    </location>
</feature>
<dbReference type="SMART" id="SM00823">
    <property type="entry name" value="PKS_PP"/>
    <property type="match status" value="1"/>
</dbReference>
<dbReference type="InterPro" id="IPR036736">
    <property type="entry name" value="ACP-like_sf"/>
</dbReference>
<dbReference type="Gene3D" id="1.10.1200.10">
    <property type="entry name" value="ACP-like"/>
    <property type="match status" value="1"/>
</dbReference>
<dbReference type="Proteomes" id="UP000198781">
    <property type="component" value="Unassembled WGS sequence"/>
</dbReference>
<dbReference type="OrthoDB" id="6297021at2"/>
<reference evidence="4 5" key="1">
    <citation type="submission" date="2016-10" db="EMBL/GenBank/DDBJ databases">
        <authorList>
            <person name="de Groot N.N."/>
        </authorList>
    </citation>
    <scope>NUCLEOTIDE SEQUENCE [LARGE SCALE GENOMIC DNA]</scope>
    <source>
        <strain evidence="4 5">DSM 16619</strain>
    </source>
</reference>
<accession>A0A1G7FJL0</accession>
<sequence>ALPAAQFGASEGYEAPQGEIEEALAAIWAEVLGLERVGRHDPFFDIGGHSLLLVRVHRMLQDRCQVSLPLVQLFQYPTVAALARRIQQGATAAPSEAAKADHRALRQRAALIQRRQSAAGVN</sequence>
<dbReference type="InterPro" id="IPR009081">
    <property type="entry name" value="PP-bd_ACP"/>
</dbReference>
<feature type="domain" description="Carrier" evidence="3">
    <location>
        <begin position="15"/>
        <end position="90"/>
    </location>
</feature>
<dbReference type="GO" id="GO:0031177">
    <property type="term" value="F:phosphopantetheine binding"/>
    <property type="evidence" value="ECO:0007669"/>
    <property type="project" value="InterPro"/>
</dbReference>
<protein>
    <submittedName>
        <fullName evidence="4">Acyl carrier protein</fullName>
    </submittedName>
</protein>
<evidence type="ECO:0000259" key="3">
    <source>
        <dbReference type="PROSITE" id="PS50075"/>
    </source>
</evidence>
<dbReference type="EMBL" id="FMZC01000032">
    <property type="protein sequence ID" value="SDE76096.1"/>
    <property type="molecule type" value="Genomic_DNA"/>
</dbReference>
<dbReference type="InterPro" id="IPR020806">
    <property type="entry name" value="PKS_PP-bd"/>
</dbReference>
<name>A0A1G7FJL0_9BURK</name>
<dbReference type="SUPFAM" id="SSF47336">
    <property type="entry name" value="ACP-like"/>
    <property type="match status" value="1"/>
</dbReference>
<evidence type="ECO:0000313" key="5">
    <source>
        <dbReference type="Proteomes" id="UP000198781"/>
    </source>
</evidence>
<keyword evidence="1" id="KW-0596">Phosphopantetheine</keyword>
<dbReference type="Pfam" id="PF00550">
    <property type="entry name" value="PP-binding"/>
    <property type="match status" value="1"/>
</dbReference>
<dbReference type="PROSITE" id="PS50075">
    <property type="entry name" value="CARRIER"/>
    <property type="match status" value="1"/>
</dbReference>
<keyword evidence="2" id="KW-0597">Phosphoprotein</keyword>
<dbReference type="GO" id="GO:0072330">
    <property type="term" value="P:monocarboxylic acid biosynthetic process"/>
    <property type="evidence" value="ECO:0007669"/>
    <property type="project" value="UniProtKB-ARBA"/>
</dbReference>
<organism evidence="4 5">
    <name type="scientific">Paracidovorax valerianellae</name>
    <dbReference type="NCBI Taxonomy" id="187868"/>
    <lineage>
        <taxon>Bacteria</taxon>
        <taxon>Pseudomonadati</taxon>
        <taxon>Pseudomonadota</taxon>
        <taxon>Betaproteobacteria</taxon>
        <taxon>Burkholderiales</taxon>
        <taxon>Comamonadaceae</taxon>
        <taxon>Paracidovorax</taxon>
    </lineage>
</organism>
<dbReference type="GO" id="GO:0043041">
    <property type="term" value="P:amino acid activation for nonribosomal peptide biosynthetic process"/>
    <property type="evidence" value="ECO:0007669"/>
    <property type="project" value="TreeGrafter"/>
</dbReference>